<evidence type="ECO:0000313" key="1">
    <source>
        <dbReference type="EMBL" id="EER32524.1"/>
    </source>
</evidence>
<dbReference type="GeneID" id="8299465"/>
<dbReference type="HOGENOM" id="CLU_1895936_0_0_1"/>
<keyword evidence="2" id="KW-1185">Reference proteome</keyword>
<dbReference type="RefSeq" id="XP_002549898.1">
    <property type="nucleotide sequence ID" value="XM_002549852.1"/>
</dbReference>
<name>C5MD94_CANTT</name>
<gene>
    <name evidence="1" type="ORF">CTRG_04195</name>
</gene>
<accession>C5MD94</accession>
<organism evidence="1 2">
    <name type="scientific">Candida tropicalis (strain ATCC MYA-3404 / T1)</name>
    <name type="common">Yeast</name>
    <dbReference type="NCBI Taxonomy" id="294747"/>
    <lineage>
        <taxon>Eukaryota</taxon>
        <taxon>Fungi</taxon>
        <taxon>Dikarya</taxon>
        <taxon>Ascomycota</taxon>
        <taxon>Saccharomycotina</taxon>
        <taxon>Pichiomycetes</taxon>
        <taxon>Debaryomycetaceae</taxon>
        <taxon>Candida/Lodderomyces clade</taxon>
        <taxon>Candida</taxon>
    </lineage>
</organism>
<dbReference type="Proteomes" id="UP000002037">
    <property type="component" value="Unassembled WGS sequence"/>
</dbReference>
<protein>
    <submittedName>
        <fullName evidence="1">Uncharacterized protein</fullName>
    </submittedName>
</protein>
<dbReference type="EMBL" id="GG692399">
    <property type="protein sequence ID" value="EER32524.1"/>
    <property type="molecule type" value="Genomic_DNA"/>
</dbReference>
<reference evidence="1 2" key="1">
    <citation type="journal article" date="2009" name="Nature">
        <title>Evolution of pathogenicity and sexual reproduction in eight Candida genomes.</title>
        <authorList>
            <person name="Butler G."/>
            <person name="Rasmussen M.D."/>
            <person name="Lin M.F."/>
            <person name="Santos M.A."/>
            <person name="Sakthikumar S."/>
            <person name="Munro C.A."/>
            <person name="Rheinbay E."/>
            <person name="Grabherr M."/>
            <person name="Forche A."/>
            <person name="Reedy J.L."/>
            <person name="Agrafioti I."/>
            <person name="Arnaud M.B."/>
            <person name="Bates S."/>
            <person name="Brown A.J."/>
            <person name="Brunke S."/>
            <person name="Costanzo M.C."/>
            <person name="Fitzpatrick D.A."/>
            <person name="de Groot P.W."/>
            <person name="Harris D."/>
            <person name="Hoyer L.L."/>
            <person name="Hube B."/>
            <person name="Klis F.M."/>
            <person name="Kodira C."/>
            <person name="Lennard N."/>
            <person name="Logue M.E."/>
            <person name="Martin R."/>
            <person name="Neiman A.M."/>
            <person name="Nikolaou E."/>
            <person name="Quail M.A."/>
            <person name="Quinn J."/>
            <person name="Santos M.C."/>
            <person name="Schmitzberger F.F."/>
            <person name="Sherlock G."/>
            <person name="Shah P."/>
            <person name="Silverstein K.A."/>
            <person name="Skrzypek M.S."/>
            <person name="Soll D."/>
            <person name="Staggs R."/>
            <person name="Stansfield I."/>
            <person name="Stumpf M.P."/>
            <person name="Sudbery P.E."/>
            <person name="Srikantha T."/>
            <person name="Zeng Q."/>
            <person name="Berman J."/>
            <person name="Berriman M."/>
            <person name="Heitman J."/>
            <person name="Gow N.A."/>
            <person name="Lorenz M.C."/>
            <person name="Birren B.W."/>
            <person name="Kellis M."/>
            <person name="Cuomo C.A."/>
        </authorList>
    </citation>
    <scope>NUCLEOTIDE SEQUENCE [LARGE SCALE GENOMIC DNA]</scope>
    <source>
        <strain evidence="2">ATCC MYA-3404 / T1</strain>
    </source>
</reference>
<dbReference type="KEGG" id="ctp:CTRG_04195"/>
<sequence>MYYFLFFFSSCLHACDYWRENLGTKMGRSALLPSPLASPFNFTRNFFMYPHACFYLDHLCEQKKRKPSSCTRPDLSIFFFFSSLSSMLGGSGGGVVVVDVLVKMEKCQIYWERKKKSLKKSKEHISDQHSSSLN</sequence>
<proteinExistence type="predicted"/>
<dbReference type="VEuPathDB" id="FungiDB:CTRG_04195"/>
<dbReference type="AlphaFoldDB" id="C5MD94"/>
<evidence type="ECO:0000313" key="2">
    <source>
        <dbReference type="Proteomes" id="UP000002037"/>
    </source>
</evidence>